<gene>
    <name evidence="1" type="ORF">DPEC_G00258920</name>
</gene>
<name>A0ACC2FR40_DALPE</name>
<dbReference type="EMBL" id="CM055750">
    <property type="protein sequence ID" value="KAJ7993844.1"/>
    <property type="molecule type" value="Genomic_DNA"/>
</dbReference>
<keyword evidence="2" id="KW-1185">Reference proteome</keyword>
<protein>
    <submittedName>
        <fullName evidence="1">Uncharacterized protein</fullName>
    </submittedName>
</protein>
<dbReference type="Proteomes" id="UP001157502">
    <property type="component" value="Chromosome 23"/>
</dbReference>
<evidence type="ECO:0000313" key="2">
    <source>
        <dbReference type="Proteomes" id="UP001157502"/>
    </source>
</evidence>
<evidence type="ECO:0000313" key="1">
    <source>
        <dbReference type="EMBL" id="KAJ7993844.1"/>
    </source>
</evidence>
<sequence>MLLFTSTMENVKPRIPHQGKRKRTSGHRLSEQARCVGPATKRKCSEKTDAVLPIRSMDYRTTRKYVKNMTRHVENRCTVVPGLDTWGQSAVFHRSPGAEVKVAVVKKTSLKNNTDTETAPRKRRKIHSSGFRGKGQLSVSITPQNGCLDIKIIEARGLSGKEHRTCDSYVKLAIIPDIDHSTRRKTHTVLDCKSPVYNESFLLVVCSEDHQKRLLVTVWSRNPSSRRSEFLGCMSFGIRSLITSSKVIHGWYYLLDEELGRSKHLKVASRYLANSQESADAALSKNGPPVSETALPTSPENMQCRTVTIIRGKDGFGFTIFSDSPVRIQAVDPDPYLGLYLGPYMSLYLSLYLGLYLSLYSGLYSGLYLSPYLGPYLDPYLGLCLGLYQDPYLGLYLGPYLSLYLSLYLGLYLSLYMSPSLSLYLSLYLGLYLSLYFGLYLGLPCRSWPML</sequence>
<reference evidence="1" key="1">
    <citation type="submission" date="2021-05" db="EMBL/GenBank/DDBJ databases">
        <authorList>
            <person name="Pan Q."/>
            <person name="Jouanno E."/>
            <person name="Zahm M."/>
            <person name="Klopp C."/>
            <person name="Cabau C."/>
            <person name="Louis A."/>
            <person name="Berthelot C."/>
            <person name="Parey E."/>
            <person name="Roest Crollius H."/>
            <person name="Montfort J."/>
            <person name="Robinson-Rechavi M."/>
            <person name="Bouchez O."/>
            <person name="Lampietro C."/>
            <person name="Lopez Roques C."/>
            <person name="Donnadieu C."/>
            <person name="Postlethwait J."/>
            <person name="Bobe J."/>
            <person name="Dillon D."/>
            <person name="Chandos A."/>
            <person name="von Hippel F."/>
            <person name="Guiguen Y."/>
        </authorList>
    </citation>
    <scope>NUCLEOTIDE SEQUENCE</scope>
    <source>
        <strain evidence="1">YG-Jan2019</strain>
    </source>
</reference>
<organism evidence="1 2">
    <name type="scientific">Dallia pectoralis</name>
    <name type="common">Alaska blackfish</name>
    <dbReference type="NCBI Taxonomy" id="75939"/>
    <lineage>
        <taxon>Eukaryota</taxon>
        <taxon>Metazoa</taxon>
        <taxon>Chordata</taxon>
        <taxon>Craniata</taxon>
        <taxon>Vertebrata</taxon>
        <taxon>Euteleostomi</taxon>
        <taxon>Actinopterygii</taxon>
        <taxon>Neopterygii</taxon>
        <taxon>Teleostei</taxon>
        <taxon>Protacanthopterygii</taxon>
        <taxon>Esociformes</taxon>
        <taxon>Umbridae</taxon>
        <taxon>Dallia</taxon>
    </lineage>
</organism>
<proteinExistence type="predicted"/>
<comment type="caution">
    <text evidence="1">The sequence shown here is derived from an EMBL/GenBank/DDBJ whole genome shotgun (WGS) entry which is preliminary data.</text>
</comment>
<accession>A0ACC2FR40</accession>